<dbReference type="RefSeq" id="WP_088386486.1">
    <property type="nucleotide sequence ID" value="NZ_NIOF01000010.1"/>
</dbReference>
<dbReference type="Proteomes" id="UP000197468">
    <property type="component" value="Unassembled WGS sequence"/>
</dbReference>
<dbReference type="InterPro" id="IPR013424">
    <property type="entry name" value="Ice-binding_C"/>
</dbReference>
<feature type="signal peptide" evidence="1">
    <location>
        <begin position="1"/>
        <end position="23"/>
    </location>
</feature>
<evidence type="ECO:0000259" key="2">
    <source>
        <dbReference type="Pfam" id="PF07589"/>
    </source>
</evidence>
<reference evidence="3 4" key="1">
    <citation type="journal article" date="2008" name="Int. J. Syst. Evol. Microbiol.">
        <title>Description of Roseateles aquatilis sp. nov. and Roseateles terrae sp. nov., in the class Betaproteobacteria, and emended description of the genus Roseateles.</title>
        <authorList>
            <person name="Gomila M."/>
            <person name="Bowien B."/>
            <person name="Falsen E."/>
            <person name="Moore E.R."/>
            <person name="Lalucat J."/>
        </authorList>
    </citation>
    <scope>NUCLEOTIDE SEQUENCE [LARGE SCALE GENOMIC DNA]</scope>
    <source>
        <strain evidence="3 4">CCUG 48205</strain>
    </source>
</reference>
<protein>
    <recommendedName>
        <fullName evidence="2">Ice-binding protein C-terminal domain-containing protein</fullName>
    </recommendedName>
</protein>
<keyword evidence="4" id="KW-1185">Reference proteome</keyword>
<comment type="caution">
    <text evidence="3">The sequence shown here is derived from an EMBL/GenBank/DDBJ whole genome shotgun (WGS) entry which is preliminary data.</text>
</comment>
<gene>
    <name evidence="3" type="ORF">CDN99_19060</name>
</gene>
<dbReference type="Pfam" id="PF07589">
    <property type="entry name" value="PEP-CTERM"/>
    <property type="match status" value="1"/>
</dbReference>
<evidence type="ECO:0000313" key="4">
    <source>
        <dbReference type="Proteomes" id="UP000197468"/>
    </source>
</evidence>
<feature type="domain" description="Ice-binding protein C-terminal" evidence="2">
    <location>
        <begin position="302"/>
        <end position="327"/>
    </location>
</feature>
<evidence type="ECO:0000256" key="1">
    <source>
        <dbReference type="SAM" id="SignalP"/>
    </source>
</evidence>
<accession>A0A246J2K3</accession>
<organism evidence="3 4">
    <name type="scientific">Roseateles aquatilis</name>
    <dbReference type="NCBI Taxonomy" id="431061"/>
    <lineage>
        <taxon>Bacteria</taxon>
        <taxon>Pseudomonadati</taxon>
        <taxon>Pseudomonadota</taxon>
        <taxon>Betaproteobacteria</taxon>
        <taxon>Burkholderiales</taxon>
        <taxon>Sphaerotilaceae</taxon>
        <taxon>Roseateles</taxon>
    </lineage>
</organism>
<dbReference type="AlphaFoldDB" id="A0A246J2K3"/>
<evidence type="ECO:0000313" key="3">
    <source>
        <dbReference type="EMBL" id="OWQ86818.1"/>
    </source>
</evidence>
<feature type="chain" id="PRO_5013303909" description="Ice-binding protein C-terminal domain-containing protein" evidence="1">
    <location>
        <begin position="24"/>
        <end position="329"/>
    </location>
</feature>
<dbReference type="NCBIfam" id="TIGR02595">
    <property type="entry name" value="PEP_CTERM"/>
    <property type="match status" value="1"/>
</dbReference>
<sequence>MSLPRFPLLLALLLSAGAGSAHAAEFAVNTRIQANTNTQVEYVTPDWKGGYAPLYGSSTSSLEDWGAGSHQTTDGFAAAWAGYGRLDFSSRATAYQQAGSPQSDVFVQSSASATLVDSFIIRCGTCVDGTRGRMSFRILVDGTYGQDQYAVGAAGGFNDAVGTRTTTYSWMTTLQMRADGVAMDFPGPGWTSLTAWNSRTMVNDSIVVDSSRNGVGFYDLTLDFQFGSPINMFWTGDVFTEVGLRSSDATAAGAMRGHAFADFSHTFAWDGITAVVDAAGNRITSFTALNSDNIEYAVSMAAVPEPGTWALMAGGLALLGAIARRRRAA</sequence>
<name>A0A246J2K3_9BURK</name>
<keyword evidence="1" id="KW-0732">Signal</keyword>
<dbReference type="EMBL" id="NIOF01000010">
    <property type="protein sequence ID" value="OWQ86818.1"/>
    <property type="molecule type" value="Genomic_DNA"/>
</dbReference>
<proteinExistence type="predicted"/>